<dbReference type="InterPro" id="IPR001647">
    <property type="entry name" value="HTH_TetR"/>
</dbReference>
<comment type="caution">
    <text evidence="6">The sequence shown here is derived from an EMBL/GenBank/DDBJ whole genome shotgun (WGS) entry which is preliminary data.</text>
</comment>
<dbReference type="Pfam" id="PF00440">
    <property type="entry name" value="TetR_N"/>
    <property type="match status" value="1"/>
</dbReference>
<evidence type="ECO:0000256" key="3">
    <source>
        <dbReference type="ARBA" id="ARBA00023163"/>
    </source>
</evidence>
<organism evidence="6">
    <name type="scientific">Desulfobacca acetoxidans</name>
    <dbReference type="NCBI Taxonomy" id="60893"/>
    <lineage>
        <taxon>Bacteria</taxon>
        <taxon>Pseudomonadati</taxon>
        <taxon>Thermodesulfobacteriota</taxon>
        <taxon>Desulfobaccia</taxon>
        <taxon>Desulfobaccales</taxon>
        <taxon>Desulfobaccaceae</taxon>
        <taxon>Desulfobacca</taxon>
    </lineage>
</organism>
<gene>
    <name evidence="6" type="ORF">ENV62_08450</name>
</gene>
<dbReference type="InterPro" id="IPR041490">
    <property type="entry name" value="KstR2_TetR_C"/>
</dbReference>
<evidence type="ECO:0000259" key="5">
    <source>
        <dbReference type="PROSITE" id="PS50977"/>
    </source>
</evidence>
<evidence type="ECO:0000256" key="4">
    <source>
        <dbReference type="PROSITE-ProRule" id="PRU00335"/>
    </source>
</evidence>
<evidence type="ECO:0000256" key="2">
    <source>
        <dbReference type="ARBA" id="ARBA00023125"/>
    </source>
</evidence>
<evidence type="ECO:0000256" key="1">
    <source>
        <dbReference type="ARBA" id="ARBA00023015"/>
    </source>
</evidence>
<dbReference type="EMBL" id="DTHB01000053">
    <property type="protein sequence ID" value="HGB15248.1"/>
    <property type="molecule type" value="Genomic_DNA"/>
</dbReference>
<dbReference type="InterPro" id="IPR050109">
    <property type="entry name" value="HTH-type_TetR-like_transc_reg"/>
</dbReference>
<dbReference type="PROSITE" id="PS01081">
    <property type="entry name" value="HTH_TETR_1"/>
    <property type="match status" value="1"/>
</dbReference>
<dbReference type="SUPFAM" id="SSF48498">
    <property type="entry name" value="Tetracyclin repressor-like, C-terminal domain"/>
    <property type="match status" value="1"/>
</dbReference>
<dbReference type="Gene3D" id="1.10.357.10">
    <property type="entry name" value="Tetracycline Repressor, domain 2"/>
    <property type="match status" value="1"/>
</dbReference>
<dbReference type="AlphaFoldDB" id="A0A7C3WID4"/>
<dbReference type="InterPro" id="IPR036271">
    <property type="entry name" value="Tet_transcr_reg_TetR-rel_C_sf"/>
</dbReference>
<proteinExistence type="predicted"/>
<evidence type="ECO:0000313" key="6">
    <source>
        <dbReference type="EMBL" id="HGB15248.1"/>
    </source>
</evidence>
<dbReference type="GO" id="GO:0000976">
    <property type="term" value="F:transcription cis-regulatory region binding"/>
    <property type="evidence" value="ECO:0007669"/>
    <property type="project" value="TreeGrafter"/>
</dbReference>
<keyword evidence="1" id="KW-0805">Transcription regulation</keyword>
<name>A0A7C3WID4_9BACT</name>
<dbReference type="PANTHER" id="PTHR30055:SF234">
    <property type="entry name" value="HTH-TYPE TRANSCRIPTIONAL REGULATOR BETI"/>
    <property type="match status" value="1"/>
</dbReference>
<dbReference type="GO" id="GO:0003700">
    <property type="term" value="F:DNA-binding transcription factor activity"/>
    <property type="evidence" value="ECO:0007669"/>
    <property type="project" value="TreeGrafter"/>
</dbReference>
<dbReference type="PRINTS" id="PR00455">
    <property type="entry name" value="HTHTETR"/>
</dbReference>
<reference evidence="6" key="1">
    <citation type="journal article" date="2020" name="mSystems">
        <title>Genome- and Community-Level Interaction Insights into Carbon Utilization and Element Cycling Functions of Hydrothermarchaeota in Hydrothermal Sediment.</title>
        <authorList>
            <person name="Zhou Z."/>
            <person name="Liu Y."/>
            <person name="Xu W."/>
            <person name="Pan J."/>
            <person name="Luo Z.H."/>
            <person name="Li M."/>
        </authorList>
    </citation>
    <scope>NUCLEOTIDE SEQUENCE [LARGE SCALE GENOMIC DNA]</scope>
    <source>
        <strain evidence="6">SpSt-776</strain>
    </source>
</reference>
<feature type="DNA-binding region" description="H-T-H motif" evidence="4">
    <location>
        <begin position="52"/>
        <end position="71"/>
    </location>
</feature>
<dbReference type="InterPro" id="IPR023772">
    <property type="entry name" value="DNA-bd_HTH_TetR-type_CS"/>
</dbReference>
<dbReference type="Pfam" id="PF17932">
    <property type="entry name" value="TetR_C_24"/>
    <property type="match status" value="1"/>
</dbReference>
<feature type="domain" description="HTH tetR-type" evidence="5">
    <location>
        <begin position="29"/>
        <end position="89"/>
    </location>
</feature>
<dbReference type="Gene3D" id="1.10.10.60">
    <property type="entry name" value="Homeodomain-like"/>
    <property type="match status" value="1"/>
</dbReference>
<dbReference type="PANTHER" id="PTHR30055">
    <property type="entry name" value="HTH-TYPE TRANSCRIPTIONAL REGULATOR RUTR"/>
    <property type="match status" value="1"/>
</dbReference>
<dbReference type="PROSITE" id="PS50977">
    <property type="entry name" value="HTH_TETR_2"/>
    <property type="match status" value="1"/>
</dbReference>
<keyword evidence="3" id="KW-0804">Transcription</keyword>
<protein>
    <submittedName>
        <fullName evidence="6">TetR/AcrR family transcriptional regulator</fullName>
    </submittedName>
</protein>
<accession>A0A7C3WID4</accession>
<dbReference type="InterPro" id="IPR009057">
    <property type="entry name" value="Homeodomain-like_sf"/>
</dbReference>
<sequence length="230" mass="25940">MDWKVIFLTEQSLTARTGKKTTKKEVVTAFRTREILSAAREVLERRGVEAATMEEIAAAAGVAKGTLYLYFRGKEDLIHALMSEVGEKMLRELRAIVEAPQSPRGKLTQVLALLLNYLERERILFPVYMRDLTQWMLQGGRRSFRRILELEEQVLSQISLLFAEGAAQGEFISADPRLLTFLLRGMVRALGYYRMVEGHRVDMRQALSVLSVVVVSGFTTKADSAPEGQS</sequence>
<dbReference type="SUPFAM" id="SSF46689">
    <property type="entry name" value="Homeodomain-like"/>
    <property type="match status" value="1"/>
</dbReference>
<keyword evidence="2 4" id="KW-0238">DNA-binding</keyword>